<dbReference type="Pfam" id="PF03798">
    <property type="entry name" value="TRAM_LAG1_CLN8"/>
    <property type="match status" value="1"/>
</dbReference>
<dbReference type="GO" id="GO:0016020">
    <property type="term" value="C:membrane"/>
    <property type="evidence" value="ECO:0007669"/>
    <property type="project" value="UniProtKB-SubCell"/>
</dbReference>
<reference evidence="8 9" key="1">
    <citation type="submission" date="2022-09" db="EMBL/GenBank/DDBJ databases">
        <authorList>
            <person name="Palmer J.M."/>
        </authorList>
    </citation>
    <scope>NUCLEOTIDE SEQUENCE [LARGE SCALE GENOMIC DNA]</scope>
    <source>
        <strain evidence="8 9">DSM 7382</strain>
    </source>
</reference>
<feature type="transmembrane region" description="Helical" evidence="6">
    <location>
        <begin position="137"/>
        <end position="153"/>
    </location>
</feature>
<gene>
    <name evidence="8" type="ORF">QCA50_003379</name>
</gene>
<dbReference type="PANTHER" id="PTHR13439:SF0">
    <property type="entry name" value="TOPOISOMERASE I DAMAGE AFFECTED PROTEIN 4"/>
    <property type="match status" value="1"/>
</dbReference>
<protein>
    <recommendedName>
        <fullName evidence="7">TLC domain-containing protein</fullName>
    </recommendedName>
</protein>
<feature type="transmembrane region" description="Helical" evidence="6">
    <location>
        <begin position="233"/>
        <end position="252"/>
    </location>
</feature>
<name>A0AAW0GUU3_9APHY</name>
<dbReference type="Proteomes" id="UP001385951">
    <property type="component" value="Unassembled WGS sequence"/>
</dbReference>
<evidence type="ECO:0000313" key="9">
    <source>
        <dbReference type="Proteomes" id="UP001385951"/>
    </source>
</evidence>
<keyword evidence="4 5" id="KW-0472">Membrane</keyword>
<sequence>MTTLRAQSDAFFRELSVPIAQKTGLTYLPEYAPTIAYATAGYTILHLIIAPAFSKAVFPETYRSLRGRKGRNNWNIRIVSFVNAIVLSWLAYLCLGRSELSNDKAFGWHPSIGTANAVAVGHFIWDSLDSIINFSDVGFVIHGLSCMLLYSLTFRPYLGFYSPRFLLWELSTPFLNIHWCLDKLGKTGSTLQYINGIILLSTFFSVRICYGWYMSYGFMHTLWEVKDQVPKVFTYTLFAGNIILNSLNLFWFSKMISTIRKRFQADVLEKSDKPTANGKIDGKAN</sequence>
<proteinExistence type="predicted"/>
<evidence type="ECO:0000256" key="6">
    <source>
        <dbReference type="SAM" id="Phobius"/>
    </source>
</evidence>
<comment type="subcellular location">
    <subcellularLocation>
        <location evidence="1">Membrane</location>
        <topology evidence="1">Multi-pass membrane protein</topology>
    </subcellularLocation>
</comment>
<feature type="domain" description="TLC" evidence="7">
    <location>
        <begin position="69"/>
        <end position="264"/>
    </location>
</feature>
<evidence type="ECO:0000256" key="5">
    <source>
        <dbReference type="PROSITE-ProRule" id="PRU00205"/>
    </source>
</evidence>
<dbReference type="AlphaFoldDB" id="A0AAW0GUU3"/>
<evidence type="ECO:0000256" key="2">
    <source>
        <dbReference type="ARBA" id="ARBA00022692"/>
    </source>
</evidence>
<dbReference type="SMART" id="SM00724">
    <property type="entry name" value="TLC"/>
    <property type="match status" value="1"/>
</dbReference>
<keyword evidence="2 5" id="KW-0812">Transmembrane</keyword>
<dbReference type="EMBL" id="JASBNA010000003">
    <property type="protein sequence ID" value="KAK7693807.1"/>
    <property type="molecule type" value="Genomic_DNA"/>
</dbReference>
<feature type="transmembrane region" description="Helical" evidence="6">
    <location>
        <begin position="35"/>
        <end position="53"/>
    </location>
</feature>
<feature type="transmembrane region" description="Helical" evidence="6">
    <location>
        <begin position="193"/>
        <end position="213"/>
    </location>
</feature>
<evidence type="ECO:0000256" key="3">
    <source>
        <dbReference type="ARBA" id="ARBA00022989"/>
    </source>
</evidence>
<dbReference type="InterPro" id="IPR050846">
    <property type="entry name" value="TLCD"/>
</dbReference>
<evidence type="ECO:0000256" key="1">
    <source>
        <dbReference type="ARBA" id="ARBA00004141"/>
    </source>
</evidence>
<accession>A0AAW0GUU3</accession>
<dbReference type="PANTHER" id="PTHR13439">
    <property type="entry name" value="CT120 PROTEIN"/>
    <property type="match status" value="1"/>
</dbReference>
<evidence type="ECO:0000259" key="7">
    <source>
        <dbReference type="PROSITE" id="PS50922"/>
    </source>
</evidence>
<dbReference type="GO" id="GO:0005783">
    <property type="term" value="C:endoplasmic reticulum"/>
    <property type="evidence" value="ECO:0007669"/>
    <property type="project" value="TreeGrafter"/>
</dbReference>
<keyword evidence="3 6" id="KW-1133">Transmembrane helix</keyword>
<dbReference type="GO" id="GO:0055088">
    <property type="term" value="P:lipid homeostasis"/>
    <property type="evidence" value="ECO:0007669"/>
    <property type="project" value="TreeGrafter"/>
</dbReference>
<organism evidence="8 9">
    <name type="scientific">Cerrena zonata</name>
    <dbReference type="NCBI Taxonomy" id="2478898"/>
    <lineage>
        <taxon>Eukaryota</taxon>
        <taxon>Fungi</taxon>
        <taxon>Dikarya</taxon>
        <taxon>Basidiomycota</taxon>
        <taxon>Agaricomycotina</taxon>
        <taxon>Agaricomycetes</taxon>
        <taxon>Polyporales</taxon>
        <taxon>Cerrenaceae</taxon>
        <taxon>Cerrena</taxon>
    </lineage>
</organism>
<evidence type="ECO:0000313" key="8">
    <source>
        <dbReference type="EMBL" id="KAK7693807.1"/>
    </source>
</evidence>
<evidence type="ECO:0000256" key="4">
    <source>
        <dbReference type="ARBA" id="ARBA00023136"/>
    </source>
</evidence>
<keyword evidence="9" id="KW-1185">Reference proteome</keyword>
<comment type="caution">
    <text evidence="8">The sequence shown here is derived from an EMBL/GenBank/DDBJ whole genome shotgun (WGS) entry which is preliminary data.</text>
</comment>
<dbReference type="InterPro" id="IPR006634">
    <property type="entry name" value="TLC-dom"/>
</dbReference>
<feature type="transmembrane region" description="Helical" evidence="6">
    <location>
        <begin position="74"/>
        <end position="93"/>
    </location>
</feature>
<dbReference type="PROSITE" id="PS50922">
    <property type="entry name" value="TLC"/>
    <property type="match status" value="1"/>
</dbReference>